<dbReference type="EMBL" id="OAPG01000015">
    <property type="protein sequence ID" value="SNX86599.1"/>
    <property type="molecule type" value="Genomic_DNA"/>
</dbReference>
<accession>A0AAJ4XQG4</accession>
<evidence type="ECO:0000313" key="1">
    <source>
        <dbReference type="EMBL" id="SNX86599.1"/>
    </source>
</evidence>
<dbReference type="AlphaFoldDB" id="A0AAJ4XQG4"/>
<gene>
    <name evidence="1" type="ORF">MEPE_05308</name>
</gene>
<protein>
    <submittedName>
        <fullName evidence="1">Uncharacterized protein</fullName>
    </submittedName>
</protein>
<dbReference type="Proteomes" id="UP001294444">
    <property type="component" value="Unassembled WGS sequence"/>
</dbReference>
<proteinExistence type="predicted"/>
<keyword evidence="2" id="KW-1185">Reference proteome</keyword>
<comment type="caution">
    <text evidence="1">The sequence shown here is derived from an EMBL/GenBank/DDBJ whole genome shotgun (WGS) entry which is preliminary data.</text>
</comment>
<reference evidence="1" key="1">
    <citation type="submission" date="2023-10" db="EMBL/GenBank/DDBJ databases">
        <authorList>
            <person name="Guldener U."/>
        </authorList>
    </citation>
    <scope>NUCLEOTIDE SEQUENCE</scope>
    <source>
        <strain evidence="1">Mp4</strain>
    </source>
</reference>
<sequence length="82" mass="9254">MTWVDLAKVWMTLMIEKRHNRYEPVRSPSRQSELRKCSTKLAQVYALDIGESAKGVEEGRTKVLYIAQDKCGKAAGRRKGAG</sequence>
<evidence type="ECO:0000313" key="2">
    <source>
        <dbReference type="Proteomes" id="UP001294444"/>
    </source>
</evidence>
<organism evidence="1 2">
    <name type="scientific">Melanopsichium pennsylvanicum</name>
    <dbReference type="NCBI Taxonomy" id="63383"/>
    <lineage>
        <taxon>Eukaryota</taxon>
        <taxon>Fungi</taxon>
        <taxon>Dikarya</taxon>
        <taxon>Basidiomycota</taxon>
        <taxon>Ustilaginomycotina</taxon>
        <taxon>Ustilaginomycetes</taxon>
        <taxon>Ustilaginales</taxon>
        <taxon>Ustilaginaceae</taxon>
        <taxon>Melanopsichium</taxon>
    </lineage>
</organism>
<name>A0AAJ4XQG4_9BASI</name>